<reference evidence="3" key="1">
    <citation type="submission" date="2022-11" db="UniProtKB">
        <authorList>
            <consortium name="WormBaseParasite"/>
        </authorList>
    </citation>
    <scope>IDENTIFICATION</scope>
</reference>
<protein>
    <submittedName>
        <fullName evidence="3">Uncharacterized protein</fullName>
    </submittedName>
</protein>
<dbReference type="AlphaFoldDB" id="A0A914H2N2"/>
<keyword evidence="2" id="KW-1185">Reference proteome</keyword>
<dbReference type="Proteomes" id="UP000887572">
    <property type="component" value="Unplaced"/>
</dbReference>
<feature type="compositionally biased region" description="Basic and acidic residues" evidence="1">
    <location>
        <begin position="102"/>
        <end position="112"/>
    </location>
</feature>
<dbReference type="WBParaSite" id="Gr19_v10_g13100.t1">
    <property type="protein sequence ID" value="Gr19_v10_g13100.t1"/>
    <property type="gene ID" value="Gr19_v10_g13100"/>
</dbReference>
<evidence type="ECO:0000313" key="2">
    <source>
        <dbReference type="Proteomes" id="UP000887572"/>
    </source>
</evidence>
<name>A0A914H2N2_GLORO</name>
<evidence type="ECO:0000256" key="1">
    <source>
        <dbReference type="SAM" id="MobiDB-lite"/>
    </source>
</evidence>
<proteinExistence type="predicted"/>
<accession>A0A914H2N2</accession>
<feature type="region of interest" description="Disordered" evidence="1">
    <location>
        <begin position="102"/>
        <end position="201"/>
    </location>
</feature>
<sequence length="201" mass="22552">MDAAESENASSVETVEVPPDPLINPFWKMQKAFEKKLRNLTKREKKLLQLKDERDTDKPLTTDQHDALNKLEEVKTLIEFVDEMMKLNQQQYSQYKKAVKTRERQQKLEQKARSQAPTPQMLEEMKPLEVQANGVADGVTVEPVGPSTEGRPPALEEMQSDGQQKGKGSARGLRRVGSGRLFSAIPPLRPSPLSSTLLAAM</sequence>
<feature type="region of interest" description="Disordered" evidence="1">
    <location>
        <begin position="1"/>
        <end position="21"/>
    </location>
</feature>
<feature type="compositionally biased region" description="Low complexity" evidence="1">
    <location>
        <begin position="183"/>
        <end position="201"/>
    </location>
</feature>
<evidence type="ECO:0000313" key="3">
    <source>
        <dbReference type="WBParaSite" id="Gr19_v10_g13100.t1"/>
    </source>
</evidence>
<organism evidence="2 3">
    <name type="scientific">Globodera rostochiensis</name>
    <name type="common">Golden nematode worm</name>
    <name type="synonym">Heterodera rostochiensis</name>
    <dbReference type="NCBI Taxonomy" id="31243"/>
    <lineage>
        <taxon>Eukaryota</taxon>
        <taxon>Metazoa</taxon>
        <taxon>Ecdysozoa</taxon>
        <taxon>Nematoda</taxon>
        <taxon>Chromadorea</taxon>
        <taxon>Rhabditida</taxon>
        <taxon>Tylenchina</taxon>
        <taxon>Tylenchomorpha</taxon>
        <taxon>Tylenchoidea</taxon>
        <taxon>Heteroderidae</taxon>
        <taxon>Heteroderinae</taxon>
        <taxon>Globodera</taxon>
    </lineage>
</organism>